<protein>
    <submittedName>
        <fullName evidence="1">Uncharacterized protein</fullName>
    </submittedName>
</protein>
<evidence type="ECO:0000313" key="1">
    <source>
        <dbReference type="EMBL" id="MBD4335883.1"/>
    </source>
</evidence>
<dbReference type="Gene3D" id="2.40.50.140">
    <property type="entry name" value="Nucleic acid-binding proteins"/>
    <property type="match status" value="1"/>
</dbReference>
<reference evidence="1" key="1">
    <citation type="submission" date="2020-01" db="EMBL/GenBank/DDBJ databases">
        <authorList>
            <person name="Richard D."/>
        </authorList>
    </citation>
    <scope>NUCLEOTIDE SEQUENCE</scope>
    <source>
        <strain evidence="1">JP541</strain>
    </source>
</reference>
<gene>
    <name evidence="1" type="ORF">GUH15_07400</name>
</gene>
<sequence length="75" mass="8779">MTYQITDGTYSVLVKIFDSTEKIEKLPFHEIKKGSTLLMIGRISYDEFAREDVMKPESIVVVKRQRKMDNAPKKR</sequence>
<dbReference type="Proteomes" id="UP000653002">
    <property type="component" value="Unassembled WGS sequence"/>
</dbReference>
<accession>A0A8I0H030</accession>
<proteinExistence type="predicted"/>
<comment type="caution">
    <text evidence="1">The sequence shown here is derived from an EMBL/GenBank/DDBJ whole genome shotgun (WGS) entry which is preliminary data.</text>
</comment>
<dbReference type="EMBL" id="JAABFR010000445">
    <property type="protein sequence ID" value="MBD4335883.1"/>
    <property type="molecule type" value="Genomic_DNA"/>
</dbReference>
<evidence type="ECO:0000313" key="2">
    <source>
        <dbReference type="Proteomes" id="UP000653002"/>
    </source>
</evidence>
<feature type="non-terminal residue" evidence="1">
    <location>
        <position position="75"/>
    </location>
</feature>
<name>A0A8I0H030_XANCI</name>
<dbReference type="AlphaFoldDB" id="A0A8I0H030"/>
<organism evidence="1 2">
    <name type="scientific">Xanthomonas citri pv. citri</name>
    <dbReference type="NCBI Taxonomy" id="611301"/>
    <lineage>
        <taxon>Bacteria</taxon>
        <taxon>Pseudomonadati</taxon>
        <taxon>Pseudomonadota</taxon>
        <taxon>Gammaproteobacteria</taxon>
        <taxon>Lysobacterales</taxon>
        <taxon>Lysobacteraceae</taxon>
        <taxon>Xanthomonas</taxon>
    </lineage>
</organism>
<dbReference type="InterPro" id="IPR012340">
    <property type="entry name" value="NA-bd_OB-fold"/>
</dbReference>